<dbReference type="GO" id="GO:0000160">
    <property type="term" value="P:phosphorelay signal transduction system"/>
    <property type="evidence" value="ECO:0007669"/>
    <property type="project" value="InterPro"/>
</dbReference>
<keyword evidence="4" id="KW-0808">Transferase</keyword>
<dbReference type="SUPFAM" id="SSF55781">
    <property type="entry name" value="GAF domain-like"/>
    <property type="match status" value="1"/>
</dbReference>
<name>A0A450TSW3_9GAMM</name>
<keyword evidence="4" id="KW-0418">Kinase</keyword>
<evidence type="ECO:0000256" key="1">
    <source>
        <dbReference type="PROSITE-ProRule" id="PRU00169"/>
    </source>
</evidence>
<dbReference type="InterPro" id="IPR036890">
    <property type="entry name" value="HATPase_C_sf"/>
</dbReference>
<organism evidence="4">
    <name type="scientific">Candidatus Kentrum sp. FW</name>
    <dbReference type="NCBI Taxonomy" id="2126338"/>
    <lineage>
        <taxon>Bacteria</taxon>
        <taxon>Pseudomonadati</taxon>
        <taxon>Pseudomonadota</taxon>
        <taxon>Gammaproteobacteria</taxon>
        <taxon>Candidatus Kentrum</taxon>
    </lineage>
</organism>
<keyword evidence="1" id="KW-0597">Phosphoprotein</keyword>
<dbReference type="SUPFAM" id="SSF52172">
    <property type="entry name" value="CheY-like"/>
    <property type="match status" value="1"/>
</dbReference>
<reference evidence="4" key="1">
    <citation type="submission" date="2019-02" db="EMBL/GenBank/DDBJ databases">
        <authorList>
            <person name="Gruber-Vodicka R. H."/>
            <person name="Seah K. B. B."/>
        </authorList>
    </citation>
    <scope>NUCLEOTIDE SEQUENCE</scope>
    <source>
        <strain evidence="4">BECK_BZ131</strain>
    </source>
</reference>
<gene>
    <name evidence="4" type="ORF">BECKFW1821C_GA0114237_102716</name>
</gene>
<dbReference type="Gene3D" id="3.40.50.2300">
    <property type="match status" value="1"/>
</dbReference>
<feature type="modified residue" description="4-aspartylphosphate" evidence="1">
    <location>
        <position position="58"/>
    </location>
</feature>
<proteinExistence type="predicted"/>
<dbReference type="Gene3D" id="3.30.565.10">
    <property type="entry name" value="Histidine kinase-like ATPase, C-terminal domain"/>
    <property type="match status" value="1"/>
</dbReference>
<evidence type="ECO:0000256" key="2">
    <source>
        <dbReference type="SAM" id="MobiDB-lite"/>
    </source>
</evidence>
<protein>
    <submittedName>
        <fullName evidence="4">Signal transduction histidine kinase</fullName>
    </submittedName>
</protein>
<feature type="domain" description="Response regulatory" evidence="3">
    <location>
        <begin position="9"/>
        <end position="123"/>
    </location>
</feature>
<dbReference type="GO" id="GO:0016301">
    <property type="term" value="F:kinase activity"/>
    <property type="evidence" value="ECO:0007669"/>
    <property type="project" value="UniProtKB-KW"/>
</dbReference>
<dbReference type="SMART" id="SM00448">
    <property type="entry name" value="REC"/>
    <property type="match status" value="1"/>
</dbReference>
<dbReference type="InterPro" id="IPR001789">
    <property type="entry name" value="Sig_transdc_resp-reg_receiver"/>
</dbReference>
<dbReference type="AlphaFoldDB" id="A0A450TSW3"/>
<evidence type="ECO:0000313" key="4">
    <source>
        <dbReference type="EMBL" id="VFJ71444.1"/>
    </source>
</evidence>
<dbReference type="PROSITE" id="PS50110">
    <property type="entry name" value="RESPONSE_REGULATORY"/>
    <property type="match status" value="1"/>
</dbReference>
<dbReference type="InterPro" id="IPR011006">
    <property type="entry name" value="CheY-like_superfamily"/>
</dbReference>
<sequence length="890" mass="100860">MPNEQFIKQLLVIDDNSAFRYAIGLAGEEHGWNVYADDELNRVKDWLDRHFPDAVLLDWQLPGQQRGKYAELLRERGLTERTLLLSGAMDEKREAFVQKHGLAGIRLKPLDLRRFEEEMQLPSQSEIPESLSPILGDIAGGMKLAIDILDEGLTSVLWRNQYAQEEPLTSERRLIMQWLRAEIEDSGHDSVRRIDWDGAKECFLESTLYRLDNGGYGLARDWRDKGERTHDYEFLNLQEENPTLEGWLRAVAKLLAQRYAISRFRMYKISPLPHTPGLEEPHVSLVVPKFQSGGGIESGVERCIESGAERWPQVGFQPQCIPHIEEALQPNYRPKPKFVTDTEDSDSDCELPRVRYGKKPGTYRVLFPVRVRHSDSRETVALLAMDRRLDHLGKLQGFDREVVDLATRMASDEVGVLSEKQWELMQGLVEDIGRRIADWLERDEKDRTAAWHKTISKILKDTFANTQSSPEMVYDGISQICAALVGEWNREEKGRERSISGHIRGNTPWSERDEKGPQVSSWYIVLISDGQHGRVVAGWGGAYKECRANGGRVEIPHAVVVQGEPWKAAMIQDFQVWSEQVKAIPCECLSEETRRRIGSWLGVPMQVEGKKQALMVVHSPHAHYFTHFHSQLMEYTAERLLPLLAAALRETRARDAFTAAVMHEIKNESHAARMLVDRVQREVKDTEWAEDLLQVRHYLDELNGLGQDTLDIFRVGRGERVRTPESTEEGITTLGKLIENATLGWRSLYEDIELESQLSEELTADSITVPHAQGFRRVLRVLLHNAFRHGRDWVRIAAQFEGEADSSTRLQLTVTNGAYQDTVSELDQTLDSAADRPSASPLVGGRLGLVVARQLTTEAGGVLGALQYTGGKDTLGEAKITLSWPVEPIA</sequence>
<accession>A0A450TSW3</accession>
<dbReference type="SUPFAM" id="SSF55874">
    <property type="entry name" value="ATPase domain of HSP90 chaperone/DNA topoisomerase II/histidine kinase"/>
    <property type="match status" value="1"/>
</dbReference>
<feature type="region of interest" description="Disordered" evidence="2">
    <location>
        <begin position="495"/>
        <end position="515"/>
    </location>
</feature>
<evidence type="ECO:0000259" key="3">
    <source>
        <dbReference type="PROSITE" id="PS50110"/>
    </source>
</evidence>
<dbReference type="EMBL" id="CAADFE010000027">
    <property type="protein sequence ID" value="VFJ71444.1"/>
    <property type="molecule type" value="Genomic_DNA"/>
</dbReference>